<protein>
    <submittedName>
        <fullName evidence="1">Uncharacterized protein</fullName>
    </submittedName>
</protein>
<evidence type="ECO:0000313" key="2">
    <source>
        <dbReference type="Proteomes" id="UP000807159"/>
    </source>
</evidence>
<name>A0A8T2YN92_POPDE</name>
<dbReference type="AlphaFoldDB" id="A0A8T2YN92"/>
<keyword evidence="2" id="KW-1185">Reference proteome</keyword>
<sequence>MAKQLEISIEEIAGSITPRSNKELFKSIMKGEGKETTNSQFRGPKIPKVPQMPSLIEVSIGPYHHGKPELKEMENIKLMMARQLSNRVKNWLKIRMAKWQRCPMKRGNTMLKIQQKSLMSLRFRRGDLEAGEDEEEENREGEGMKLLKEFCKHIWAVPPRRESCRERISKFLRRRIFPRSLTSSEDRRITKQPIHLLKLFRAQIVGRLVISPNHSRTNWYRYHQSCDGA</sequence>
<evidence type="ECO:0000313" key="1">
    <source>
        <dbReference type="EMBL" id="KAH8506664.1"/>
    </source>
</evidence>
<organism evidence="1 2">
    <name type="scientific">Populus deltoides</name>
    <name type="common">Eastern poplar</name>
    <name type="synonym">Eastern cottonwood</name>
    <dbReference type="NCBI Taxonomy" id="3696"/>
    <lineage>
        <taxon>Eukaryota</taxon>
        <taxon>Viridiplantae</taxon>
        <taxon>Streptophyta</taxon>
        <taxon>Embryophyta</taxon>
        <taxon>Tracheophyta</taxon>
        <taxon>Spermatophyta</taxon>
        <taxon>Magnoliopsida</taxon>
        <taxon>eudicotyledons</taxon>
        <taxon>Gunneridae</taxon>
        <taxon>Pentapetalae</taxon>
        <taxon>rosids</taxon>
        <taxon>fabids</taxon>
        <taxon>Malpighiales</taxon>
        <taxon>Salicaceae</taxon>
        <taxon>Saliceae</taxon>
        <taxon>Populus</taxon>
    </lineage>
</organism>
<accession>A0A8T2YN92</accession>
<gene>
    <name evidence="1" type="ORF">H0E87_013460</name>
</gene>
<dbReference type="InterPro" id="IPR004158">
    <property type="entry name" value="DUF247_pln"/>
</dbReference>
<dbReference type="Proteomes" id="UP000807159">
    <property type="component" value="Chromosome 6"/>
</dbReference>
<dbReference type="Pfam" id="PF03140">
    <property type="entry name" value="DUF247"/>
    <property type="match status" value="1"/>
</dbReference>
<proteinExistence type="predicted"/>
<reference evidence="1" key="1">
    <citation type="journal article" date="2021" name="J. Hered.">
        <title>Genome Assembly of Salicaceae Populus deltoides (Eastern Cottonwood) I-69 Based on Nanopore Sequencing and Hi-C Technologies.</title>
        <authorList>
            <person name="Bai S."/>
            <person name="Wu H."/>
            <person name="Zhang J."/>
            <person name="Pan Z."/>
            <person name="Zhao W."/>
            <person name="Li Z."/>
            <person name="Tong C."/>
        </authorList>
    </citation>
    <scope>NUCLEOTIDE SEQUENCE</scope>
    <source>
        <tissue evidence="1">Leaf</tissue>
    </source>
</reference>
<comment type="caution">
    <text evidence="1">The sequence shown here is derived from an EMBL/GenBank/DDBJ whole genome shotgun (WGS) entry which is preliminary data.</text>
</comment>
<dbReference type="EMBL" id="JACEGQ020000006">
    <property type="protein sequence ID" value="KAH8506664.1"/>
    <property type="molecule type" value="Genomic_DNA"/>
</dbReference>